<dbReference type="GO" id="GO:0070006">
    <property type="term" value="F:metalloaminopeptidase activity"/>
    <property type="evidence" value="ECO:0007669"/>
    <property type="project" value="InterPro"/>
</dbReference>
<dbReference type="InterPro" id="IPR000819">
    <property type="entry name" value="Peptidase_M17_C"/>
</dbReference>
<dbReference type="CDD" id="cd00433">
    <property type="entry name" value="Peptidase_M17"/>
    <property type="match status" value="1"/>
</dbReference>
<evidence type="ECO:0000256" key="3">
    <source>
        <dbReference type="ARBA" id="ARBA00009528"/>
    </source>
</evidence>
<dbReference type="PROSITE" id="PS00631">
    <property type="entry name" value="CYTOSOL_AP"/>
    <property type="match status" value="1"/>
</dbReference>
<comment type="subcellular location">
    <subcellularLocation>
        <location evidence="8">Cytoplasm</location>
    </subcellularLocation>
</comment>
<dbReference type="SUPFAM" id="SSF53187">
    <property type="entry name" value="Zn-dependent exopeptidases"/>
    <property type="match status" value="1"/>
</dbReference>
<dbReference type="EC" id="3.4.11.10" evidence="8"/>
<feature type="active site" evidence="8">
    <location>
        <position position="380"/>
    </location>
</feature>
<keyword evidence="8" id="KW-0479">Metal-binding</keyword>
<evidence type="ECO:0000256" key="5">
    <source>
        <dbReference type="ARBA" id="ARBA00022670"/>
    </source>
</evidence>
<dbReference type="GO" id="GO:0030145">
    <property type="term" value="F:manganese ion binding"/>
    <property type="evidence" value="ECO:0007669"/>
    <property type="project" value="UniProtKB-UniRule"/>
</dbReference>
<evidence type="ECO:0000256" key="8">
    <source>
        <dbReference type="HAMAP-Rule" id="MF_00181"/>
    </source>
</evidence>
<accession>A0A1S1QNB9</accession>
<dbReference type="Proteomes" id="UP000179627">
    <property type="component" value="Unassembled WGS sequence"/>
</dbReference>
<keyword evidence="5 8" id="KW-0645">Protease</keyword>
<comment type="caution">
    <text evidence="10">The sequence shown here is derived from an EMBL/GenBank/DDBJ whole genome shotgun (WGS) entry which is preliminary data.</text>
</comment>
<gene>
    <name evidence="8" type="primary">pepA</name>
    <name evidence="10" type="ORF">CC117_20025</name>
</gene>
<sequence length="545" mass="53833">MTVTAASATILTDLDVDTIVIGMASGDDGPVPLGGAGAIDAALGGRLARILTDLGATGAIGNTVRFATLGATKAPTVLAVGVGDHSPFTASWAAGGSEGSQGSPAHETLRRAAGAAVRALAGTGRVATTLALAPGGLTPASLRAAAEGSLLGAYAFDSLRSAANGPAPVREIVLVVDDPTGVAPAEAALERAGIVAEAVALVRDLVNTPPSHLSPARLAEIATERAAAAGVEVTVLDETALAEGGYGGLLGVGQGSANPPRLIRLRYAGAEAAGTAGATSEGGGPDTDLALVGKGITFDSGGLSLKPPVSMEWMKSDMAGAASVLATVVAVARLGLPLNLTGWMPCAENMPSGDAIRPSDVITLRGGKRVEVLNTDAEGRLVLGDALASAAEEEPTLIVDVATLTGAQIVALGTRTAGVMGRGDAPDTVVAAAGRAGETVWPMPMPQELRKSLDSAVADLANVAPGGNRDAGMLLAAHFLAAFVPEEIPWAHVDIAGPSWNGGEPYGYTPKGGTGAIVRTLVQLAEDRAAAGVTASDAGGDAADG</sequence>
<organism evidence="10 11">
    <name type="scientific">Parafrankia colletiae</name>
    <dbReference type="NCBI Taxonomy" id="573497"/>
    <lineage>
        <taxon>Bacteria</taxon>
        <taxon>Bacillati</taxon>
        <taxon>Actinomycetota</taxon>
        <taxon>Actinomycetes</taxon>
        <taxon>Frankiales</taxon>
        <taxon>Frankiaceae</taxon>
        <taxon>Parafrankia</taxon>
    </lineage>
</organism>
<feature type="binding site" evidence="8">
    <location>
        <position position="317"/>
    </location>
    <ligand>
        <name>Mn(2+)</name>
        <dbReference type="ChEBI" id="CHEBI:29035"/>
        <label>2</label>
    </ligand>
</feature>
<feature type="active site" evidence="8">
    <location>
        <position position="306"/>
    </location>
</feature>
<dbReference type="PANTHER" id="PTHR11963:SF23">
    <property type="entry name" value="CYTOSOL AMINOPEPTIDASE"/>
    <property type="match status" value="1"/>
</dbReference>
<feature type="binding site" evidence="8">
    <location>
        <position position="299"/>
    </location>
    <ligand>
        <name>Mn(2+)</name>
        <dbReference type="ChEBI" id="CHEBI:29035"/>
        <label>1</label>
    </ligand>
</feature>
<dbReference type="EC" id="3.4.11.1" evidence="8"/>
<dbReference type="Pfam" id="PF00883">
    <property type="entry name" value="Peptidase_M17"/>
    <property type="match status" value="1"/>
</dbReference>
<feature type="binding site" evidence="8">
    <location>
        <position position="299"/>
    </location>
    <ligand>
        <name>Mn(2+)</name>
        <dbReference type="ChEBI" id="CHEBI:29035"/>
        <label>2</label>
    </ligand>
</feature>
<dbReference type="EMBL" id="MBLM01000123">
    <property type="protein sequence ID" value="OHV35079.1"/>
    <property type="molecule type" value="Genomic_DNA"/>
</dbReference>
<dbReference type="InterPro" id="IPR043472">
    <property type="entry name" value="Macro_dom-like"/>
</dbReference>
<name>A0A1S1QNB9_9ACTN</name>
<evidence type="ECO:0000256" key="7">
    <source>
        <dbReference type="ARBA" id="ARBA00049972"/>
    </source>
</evidence>
<evidence type="ECO:0000256" key="4">
    <source>
        <dbReference type="ARBA" id="ARBA00022438"/>
    </source>
</evidence>
<dbReference type="AlphaFoldDB" id="A0A1S1QNB9"/>
<protein>
    <recommendedName>
        <fullName evidence="8">Probable cytosol aminopeptidase</fullName>
        <ecNumber evidence="8">3.4.11.1</ecNumber>
    </recommendedName>
    <alternativeName>
        <fullName evidence="8">Leucine aminopeptidase</fullName>
        <shortName evidence="8">LAP</shortName>
        <ecNumber evidence="8">3.4.11.10</ecNumber>
    </alternativeName>
    <alternativeName>
        <fullName evidence="8">Leucyl aminopeptidase</fullName>
    </alternativeName>
</protein>
<evidence type="ECO:0000313" key="10">
    <source>
        <dbReference type="EMBL" id="OHV35079.1"/>
    </source>
</evidence>
<dbReference type="RefSeq" id="WP_071085756.1">
    <property type="nucleotide sequence ID" value="NZ_MBLM01000123.1"/>
</dbReference>
<keyword evidence="8" id="KW-0464">Manganese</keyword>
<evidence type="ECO:0000256" key="1">
    <source>
        <dbReference type="ARBA" id="ARBA00000135"/>
    </source>
</evidence>
<dbReference type="Gene3D" id="3.40.630.10">
    <property type="entry name" value="Zn peptidases"/>
    <property type="match status" value="1"/>
</dbReference>
<dbReference type="GO" id="GO:0005737">
    <property type="term" value="C:cytoplasm"/>
    <property type="evidence" value="ECO:0007669"/>
    <property type="project" value="UniProtKB-SubCell"/>
</dbReference>
<comment type="catalytic activity">
    <reaction evidence="2 8">
        <text>Release of an N-terminal amino acid, preferentially leucine, but not glutamic or aspartic acids.</text>
        <dbReference type="EC" id="3.4.11.10"/>
    </reaction>
</comment>
<dbReference type="NCBIfam" id="NF002073">
    <property type="entry name" value="PRK00913.1-2"/>
    <property type="match status" value="1"/>
</dbReference>
<keyword evidence="4 8" id="KW-0031">Aminopeptidase</keyword>
<comment type="catalytic activity">
    <reaction evidence="1 8">
        <text>Release of an N-terminal amino acid, Xaa-|-Yaa-, in which Xaa is preferably Leu, but may be other amino acids including Pro although not Arg or Lys, and Yaa may be Pro. Amino acid amides and methyl esters are also readily hydrolyzed, but rates on arylamides are exceedingly low.</text>
        <dbReference type="EC" id="3.4.11.1"/>
    </reaction>
</comment>
<dbReference type="PANTHER" id="PTHR11963">
    <property type="entry name" value="LEUCINE AMINOPEPTIDASE-RELATED"/>
    <property type="match status" value="1"/>
</dbReference>
<keyword evidence="6 8" id="KW-0378">Hydrolase</keyword>
<dbReference type="HAMAP" id="MF_00181">
    <property type="entry name" value="Cytosol_peptidase_M17"/>
    <property type="match status" value="1"/>
</dbReference>
<evidence type="ECO:0000256" key="2">
    <source>
        <dbReference type="ARBA" id="ARBA00000967"/>
    </source>
</evidence>
<feature type="binding site" evidence="8">
    <location>
        <position position="378"/>
    </location>
    <ligand>
        <name>Mn(2+)</name>
        <dbReference type="ChEBI" id="CHEBI:29035"/>
        <label>1</label>
    </ligand>
</feature>
<dbReference type="PRINTS" id="PR00481">
    <property type="entry name" value="LAMNOPPTDASE"/>
</dbReference>
<evidence type="ECO:0000259" key="9">
    <source>
        <dbReference type="PROSITE" id="PS00631"/>
    </source>
</evidence>
<dbReference type="InterPro" id="IPR023042">
    <property type="entry name" value="Peptidase_M17_leu_NH2_pept"/>
</dbReference>
<dbReference type="OrthoDB" id="9809354at2"/>
<feature type="binding site" evidence="8">
    <location>
        <position position="378"/>
    </location>
    <ligand>
        <name>Mn(2+)</name>
        <dbReference type="ChEBI" id="CHEBI:29035"/>
        <label>2</label>
    </ligand>
</feature>
<keyword evidence="11" id="KW-1185">Reference proteome</keyword>
<keyword evidence="8" id="KW-0963">Cytoplasm</keyword>
<comment type="function">
    <text evidence="7 8">Presumably involved in the processing and regular turnover of intracellular proteins. Catalyzes the removal of unsubstituted N-terminal amino acids from various peptides.</text>
</comment>
<comment type="similarity">
    <text evidence="3 8">Belongs to the peptidase M17 family.</text>
</comment>
<evidence type="ECO:0000256" key="6">
    <source>
        <dbReference type="ARBA" id="ARBA00022801"/>
    </source>
</evidence>
<comment type="cofactor">
    <cofactor evidence="8">
        <name>Mn(2+)</name>
        <dbReference type="ChEBI" id="CHEBI:29035"/>
    </cofactor>
    <text evidence="8">Binds 2 manganese ions per subunit.</text>
</comment>
<dbReference type="SUPFAM" id="SSF52949">
    <property type="entry name" value="Macro domain-like"/>
    <property type="match status" value="1"/>
</dbReference>
<feature type="domain" description="Cytosol aminopeptidase" evidence="9">
    <location>
        <begin position="374"/>
        <end position="381"/>
    </location>
</feature>
<feature type="binding site" evidence="8">
    <location>
        <position position="294"/>
    </location>
    <ligand>
        <name>Mn(2+)</name>
        <dbReference type="ChEBI" id="CHEBI:29035"/>
        <label>2</label>
    </ligand>
</feature>
<dbReference type="InterPro" id="IPR008283">
    <property type="entry name" value="Peptidase_M17_N"/>
</dbReference>
<dbReference type="Gene3D" id="3.40.220.10">
    <property type="entry name" value="Leucine Aminopeptidase, subunit E, domain 1"/>
    <property type="match status" value="1"/>
</dbReference>
<dbReference type="InterPro" id="IPR011356">
    <property type="entry name" value="Leucine_aapep/pepB"/>
</dbReference>
<feature type="binding site" evidence="8">
    <location>
        <position position="376"/>
    </location>
    <ligand>
        <name>Mn(2+)</name>
        <dbReference type="ChEBI" id="CHEBI:29035"/>
        <label>1</label>
    </ligand>
</feature>
<evidence type="ECO:0000313" key="11">
    <source>
        <dbReference type="Proteomes" id="UP000179627"/>
    </source>
</evidence>
<dbReference type="GO" id="GO:0006508">
    <property type="term" value="P:proteolysis"/>
    <property type="evidence" value="ECO:0007669"/>
    <property type="project" value="UniProtKB-KW"/>
</dbReference>
<dbReference type="Pfam" id="PF02789">
    <property type="entry name" value="Peptidase_M17_N"/>
    <property type="match status" value="1"/>
</dbReference>
<proteinExistence type="inferred from homology"/>
<reference evidence="11" key="1">
    <citation type="submission" date="2016-07" db="EMBL/GenBank/DDBJ databases">
        <title>Sequence Frankia sp. strain CcI1.17.</title>
        <authorList>
            <person name="Ghodhbane-Gtari F."/>
            <person name="Swanson E."/>
            <person name="Gueddou A."/>
            <person name="Morris K."/>
            <person name="Hezbri K."/>
            <person name="Ktari A."/>
            <person name="Nouioui I."/>
            <person name="Abebe-Akele F."/>
            <person name="Simpson S."/>
            <person name="Thomas K."/>
            <person name="Gtari M."/>
            <person name="Tisa L.S."/>
            <person name="Hurst S."/>
        </authorList>
    </citation>
    <scope>NUCLEOTIDE SEQUENCE [LARGE SCALE GENOMIC DNA]</scope>
    <source>
        <strain evidence="11">Cc1.17</strain>
    </source>
</reference>